<organism evidence="1 2">
    <name type="scientific">Cellulomonas chitinilytica</name>
    <dbReference type="NCBI Taxonomy" id="398759"/>
    <lineage>
        <taxon>Bacteria</taxon>
        <taxon>Bacillati</taxon>
        <taxon>Actinomycetota</taxon>
        <taxon>Actinomycetes</taxon>
        <taxon>Micrococcales</taxon>
        <taxon>Cellulomonadaceae</taxon>
        <taxon>Cellulomonas</taxon>
    </lineage>
</organism>
<gene>
    <name evidence="1" type="ORF">Cch01nite_40600</name>
</gene>
<proteinExistence type="predicted"/>
<evidence type="ECO:0000313" key="2">
    <source>
        <dbReference type="Proteomes" id="UP000632740"/>
    </source>
</evidence>
<dbReference type="Proteomes" id="UP000632740">
    <property type="component" value="Unassembled WGS sequence"/>
</dbReference>
<evidence type="ECO:0000313" key="1">
    <source>
        <dbReference type="EMBL" id="GIG23336.1"/>
    </source>
</evidence>
<sequence>MPASRLSGGAAGYAQTVDDTRRAELLGRVALAGTAASVATKNPAAGVVAAALVPLVELVHSRWLDRQRQRASDVLDQAVALAAIADDEFVERVCADPERLLLAGEALNVAARTMLEEKRDALARTIAVAATAEDATSLDGELMWLRMLAPLEAVHLRALEALAIARRDGATMQDWILDRQTQLRTAISGLEPVLQTHVLDTIVSGGLARKRFGDDYPTSYGLSTGGSAGDRFWEITVVGRQMVGRVYRRADELA</sequence>
<keyword evidence="2" id="KW-1185">Reference proteome</keyword>
<dbReference type="AlphaFoldDB" id="A0A919P4I8"/>
<name>A0A919P4I8_9CELL</name>
<dbReference type="EMBL" id="BONK01000018">
    <property type="protein sequence ID" value="GIG23336.1"/>
    <property type="molecule type" value="Genomic_DNA"/>
</dbReference>
<accession>A0A919P4I8</accession>
<reference evidence="1" key="1">
    <citation type="submission" date="2021-01" db="EMBL/GenBank/DDBJ databases">
        <title>Whole genome shotgun sequence of Cellulomonas chitinilytica NBRC 110799.</title>
        <authorList>
            <person name="Komaki H."/>
            <person name="Tamura T."/>
        </authorList>
    </citation>
    <scope>NUCLEOTIDE SEQUENCE</scope>
    <source>
        <strain evidence="1">NBRC 110799</strain>
    </source>
</reference>
<comment type="caution">
    <text evidence="1">The sequence shown here is derived from an EMBL/GenBank/DDBJ whole genome shotgun (WGS) entry which is preliminary data.</text>
</comment>
<protein>
    <submittedName>
        <fullName evidence="1">Uncharacterized protein</fullName>
    </submittedName>
</protein>